<evidence type="ECO:0000313" key="1">
    <source>
        <dbReference type="EMBL" id="TNN04623.1"/>
    </source>
</evidence>
<keyword evidence="2" id="KW-1185">Reference proteome</keyword>
<protein>
    <submittedName>
        <fullName evidence="1">Uncharacterized protein</fullName>
    </submittedName>
</protein>
<name>A0A4Z2CK17_SCHJA</name>
<proteinExistence type="predicted"/>
<accession>A0A4Z2CK17</accession>
<organism evidence="1 2">
    <name type="scientific">Schistosoma japonicum</name>
    <name type="common">Blood fluke</name>
    <dbReference type="NCBI Taxonomy" id="6182"/>
    <lineage>
        <taxon>Eukaryota</taxon>
        <taxon>Metazoa</taxon>
        <taxon>Spiralia</taxon>
        <taxon>Lophotrochozoa</taxon>
        <taxon>Platyhelminthes</taxon>
        <taxon>Trematoda</taxon>
        <taxon>Digenea</taxon>
        <taxon>Strigeidida</taxon>
        <taxon>Schistosomatoidea</taxon>
        <taxon>Schistosomatidae</taxon>
        <taxon>Schistosoma</taxon>
    </lineage>
</organism>
<evidence type="ECO:0000313" key="2">
    <source>
        <dbReference type="Proteomes" id="UP000311919"/>
    </source>
</evidence>
<dbReference type="Proteomes" id="UP000311919">
    <property type="component" value="Unassembled WGS sequence"/>
</dbReference>
<dbReference type="EMBL" id="SKCS01001288">
    <property type="protein sequence ID" value="TNN04623.1"/>
    <property type="molecule type" value="Genomic_DNA"/>
</dbReference>
<sequence length="87" mass="9448">MDLIKASLSASVKYYFSKASSTTDICSHLTRDINLASPHVPLNVVRVFRRSLSRDADPSILRFLGFGEGGLEYGSQNVPVVSTGAKM</sequence>
<reference evidence="1 2" key="1">
    <citation type="submission" date="2019-03" db="EMBL/GenBank/DDBJ databases">
        <title>An improved genome assembly of the fluke Schistosoma japonicum.</title>
        <authorList>
            <person name="Hu W."/>
            <person name="Luo F."/>
            <person name="Yin M."/>
            <person name="Mo X."/>
            <person name="Sun C."/>
            <person name="Wu Q."/>
            <person name="Zhu B."/>
            <person name="Xiang M."/>
            <person name="Wang J."/>
            <person name="Wang Y."/>
            <person name="Zhang T."/>
            <person name="Xu B."/>
            <person name="Zheng H."/>
            <person name="Feng Z."/>
        </authorList>
    </citation>
    <scope>NUCLEOTIDE SEQUENCE [LARGE SCALE GENOMIC DNA]</scope>
    <source>
        <strain evidence="1">HuSjv2</strain>
        <tissue evidence="1">Worms</tissue>
    </source>
</reference>
<comment type="caution">
    <text evidence="1">The sequence shown here is derived from an EMBL/GenBank/DDBJ whole genome shotgun (WGS) entry which is preliminary data.</text>
</comment>
<dbReference type="AlphaFoldDB" id="A0A4Z2CK17"/>
<gene>
    <name evidence="1" type="ORF">EWB00_000852</name>
</gene>